<gene>
    <name evidence="3" type="ORF">NM686_017380</name>
</gene>
<evidence type="ECO:0008006" key="5">
    <source>
        <dbReference type="Google" id="ProtNLM"/>
    </source>
</evidence>
<keyword evidence="2" id="KW-0732">Signal</keyword>
<feature type="signal peptide" evidence="2">
    <location>
        <begin position="1"/>
        <end position="23"/>
    </location>
</feature>
<feature type="compositionally biased region" description="Basic and acidic residues" evidence="1">
    <location>
        <begin position="62"/>
        <end position="76"/>
    </location>
</feature>
<name>A0ABY7GIK3_9GAMM</name>
<evidence type="ECO:0000256" key="1">
    <source>
        <dbReference type="SAM" id="MobiDB-lite"/>
    </source>
</evidence>
<feature type="region of interest" description="Disordered" evidence="1">
    <location>
        <begin position="55"/>
        <end position="85"/>
    </location>
</feature>
<proteinExistence type="predicted"/>
<protein>
    <recommendedName>
        <fullName evidence="5">MYXO-CTERM domain-containing protein</fullName>
    </recommendedName>
</protein>
<dbReference type="Proteomes" id="UP001162780">
    <property type="component" value="Chromosome"/>
</dbReference>
<evidence type="ECO:0000313" key="3">
    <source>
        <dbReference type="EMBL" id="WAR44126.1"/>
    </source>
</evidence>
<keyword evidence="4" id="KW-1185">Reference proteome</keyword>
<evidence type="ECO:0000313" key="4">
    <source>
        <dbReference type="Proteomes" id="UP001162780"/>
    </source>
</evidence>
<dbReference type="RefSeq" id="WP_255189114.1">
    <property type="nucleotide sequence ID" value="NZ_CP113517.1"/>
</dbReference>
<evidence type="ECO:0000256" key="2">
    <source>
        <dbReference type="SAM" id="SignalP"/>
    </source>
</evidence>
<reference evidence="3" key="1">
    <citation type="submission" date="2022-11" db="EMBL/GenBank/DDBJ databases">
        <title>Methylomonas rapida sp. nov., Carotenoid-Producing Obligate Methanotrophs with High Growth Characteristics and Biotechnological Potential.</title>
        <authorList>
            <person name="Tikhonova E.N."/>
            <person name="Suleimanov R.Z."/>
            <person name="Miroshnikov K."/>
            <person name="Oshkin I.Y."/>
            <person name="Belova S.E."/>
            <person name="Danilova O.V."/>
            <person name="Ashikhmin A."/>
            <person name="Konopkin A."/>
            <person name="But S.Y."/>
            <person name="Khmelenina V.N."/>
            <person name="Kuznetsov N."/>
            <person name="Pimenov N.V."/>
            <person name="Dedysh S.N."/>
        </authorList>
    </citation>
    <scope>NUCLEOTIDE SEQUENCE</scope>
    <source>
        <strain evidence="3">MP1</strain>
    </source>
</reference>
<feature type="chain" id="PRO_5045858572" description="MYXO-CTERM domain-containing protein" evidence="2">
    <location>
        <begin position="24"/>
        <end position="166"/>
    </location>
</feature>
<dbReference type="EMBL" id="CP113517">
    <property type="protein sequence ID" value="WAR44126.1"/>
    <property type="molecule type" value="Genomic_DNA"/>
</dbReference>
<sequence>MNIRSHTKLATGLLLLVSAAVFAEESYGLAEYRPQIDYAASPAAVAPASAKAAVNQPNATAEKQHVEKPASSRRAESPAQESAKSSKMIWLPGILLAAVFFVFQKSRRKQGLQPVGVCAETATPTSVERYLAGLPRQKTGVEKYLERQVETPVTGVAKYLARQQKL</sequence>
<accession>A0ABY7GIK3</accession>
<organism evidence="3 4">
    <name type="scientific">Methylomonas rapida</name>
    <dbReference type="NCBI Taxonomy" id="2963939"/>
    <lineage>
        <taxon>Bacteria</taxon>
        <taxon>Pseudomonadati</taxon>
        <taxon>Pseudomonadota</taxon>
        <taxon>Gammaproteobacteria</taxon>
        <taxon>Methylococcales</taxon>
        <taxon>Methylococcaceae</taxon>
        <taxon>Methylomonas</taxon>
    </lineage>
</organism>